<keyword evidence="2" id="KW-0479">Metal-binding</keyword>
<evidence type="ECO:0000259" key="7">
    <source>
        <dbReference type="Pfam" id="PF08646"/>
    </source>
</evidence>
<dbReference type="OMA" id="FNSYAML"/>
<dbReference type="EMBL" id="AFNH02000699">
    <property type="protein sequence ID" value="EZG58894.1"/>
    <property type="molecule type" value="Genomic_DNA"/>
</dbReference>
<dbReference type="Pfam" id="PF08646">
    <property type="entry name" value="Rep_fac-A_C"/>
    <property type="match status" value="1"/>
</dbReference>
<evidence type="ECO:0000256" key="3">
    <source>
        <dbReference type="ARBA" id="ARBA00022771"/>
    </source>
</evidence>
<sequence length="494" mass="55574">MKRPSIAANEYALLKTLNSYTPRFQIKVRVVDKTPLTTFQNKRTNKPGSVFSCTIVDSEGTQMNCKFWNSAADKCFEPLQKGHVYVMSKGKIVVANKRFSNGIEHNYELSFDTSECELNEAENEESIPTERNIVYTNLRSIELSTKRLPFICNLVAIVHEMQPVRSVQVRTGETTDVRTIQVVDTTQYQMEISVWGHLASDTVCEVGDVIAVSGLQVKESKPRGPNASEASSLGKQASTVRSSEITVNQHPDTDQLRQWYLQHASATDFTHISFPMTGRQGFGSNTLETDLQGMHSRIAEGLPDEGLIFKIHAFISNVMYRNPREDQKLNLIYLACIQCNKKISDAGACPSCQGTQSTPKMSLSVALSDESASNVNVRVFSDVAQVLLGKMPQQMKEMIDEGNQDMNIKEICEYAPIWKRYTFIIRARKDLYNNQLRVNLSVGSATPYVPNAFAANAMKTINEFMPDIFEDLSNKRTIYSENQPEQNKRIKIDS</sequence>
<dbReference type="InterPro" id="IPR013955">
    <property type="entry name" value="Rep_factor-A_C"/>
</dbReference>
<feature type="domain" description="Replication factor A C-terminal" evidence="7">
    <location>
        <begin position="328"/>
        <end position="447"/>
    </location>
</feature>
<dbReference type="GO" id="GO:0008270">
    <property type="term" value="F:zinc ion binding"/>
    <property type="evidence" value="ECO:0007669"/>
    <property type="project" value="UniProtKB-KW"/>
</dbReference>
<dbReference type="AlphaFoldDB" id="A0A023B568"/>
<feature type="compositionally biased region" description="Polar residues" evidence="6">
    <location>
        <begin position="228"/>
        <end position="248"/>
    </location>
</feature>
<dbReference type="Gene3D" id="2.40.50.140">
    <property type="entry name" value="Nucleic acid-binding proteins"/>
    <property type="match status" value="3"/>
</dbReference>
<dbReference type="FunFam" id="2.40.50.140:FF:000041">
    <property type="entry name" value="Replication protein A subunit"/>
    <property type="match status" value="1"/>
</dbReference>
<feature type="region of interest" description="Disordered" evidence="6">
    <location>
        <begin position="217"/>
        <end position="248"/>
    </location>
</feature>
<evidence type="ECO:0000256" key="2">
    <source>
        <dbReference type="ARBA" id="ARBA00022723"/>
    </source>
</evidence>
<keyword evidence="3" id="KW-0863">Zinc-finger</keyword>
<name>A0A023B568_GRENI</name>
<dbReference type="PANTHER" id="PTHR47165">
    <property type="entry name" value="OS03G0429900 PROTEIN"/>
    <property type="match status" value="1"/>
</dbReference>
<protein>
    <submittedName>
        <fullName evidence="9">Replication factor A, related protein</fullName>
    </submittedName>
</protein>
<evidence type="ECO:0000313" key="10">
    <source>
        <dbReference type="Proteomes" id="UP000019763"/>
    </source>
</evidence>
<reference evidence="9" key="1">
    <citation type="submission" date="2013-12" db="EMBL/GenBank/DDBJ databases">
        <authorList>
            <person name="Omoto C.K."/>
            <person name="Sibley D."/>
            <person name="Venepally P."/>
            <person name="Hadjithomas M."/>
            <person name="Karamycheva S."/>
            <person name="Brunk B."/>
            <person name="Roos D."/>
            <person name="Caler E."/>
            <person name="Lorenzi H."/>
        </authorList>
    </citation>
    <scope>NUCLEOTIDE SEQUENCE</scope>
</reference>
<organism evidence="9 10">
    <name type="scientific">Gregarina niphandrodes</name>
    <name type="common">Septate eugregarine</name>
    <dbReference type="NCBI Taxonomy" id="110365"/>
    <lineage>
        <taxon>Eukaryota</taxon>
        <taxon>Sar</taxon>
        <taxon>Alveolata</taxon>
        <taxon>Apicomplexa</taxon>
        <taxon>Conoidasida</taxon>
        <taxon>Gregarinasina</taxon>
        <taxon>Eugregarinorida</taxon>
        <taxon>Gregarinidae</taxon>
        <taxon>Gregarina</taxon>
    </lineage>
</organism>
<proteinExistence type="inferred from homology"/>
<keyword evidence="5" id="KW-0238">DNA-binding</keyword>
<dbReference type="SUPFAM" id="SSF50249">
    <property type="entry name" value="Nucleic acid-binding proteins"/>
    <property type="match status" value="3"/>
</dbReference>
<comment type="caution">
    <text evidence="9">The sequence shown here is derived from an EMBL/GenBank/DDBJ whole genome shotgun (WGS) entry which is preliminary data.</text>
</comment>
<gene>
    <name evidence="9" type="ORF">GNI_093470</name>
</gene>
<dbReference type="VEuPathDB" id="CryptoDB:GNI_093470"/>
<evidence type="ECO:0000256" key="1">
    <source>
        <dbReference type="ARBA" id="ARBA00005690"/>
    </source>
</evidence>
<keyword evidence="10" id="KW-1185">Reference proteome</keyword>
<dbReference type="Proteomes" id="UP000019763">
    <property type="component" value="Unassembled WGS sequence"/>
</dbReference>
<dbReference type="GO" id="GO:0003677">
    <property type="term" value="F:DNA binding"/>
    <property type="evidence" value="ECO:0007669"/>
    <property type="project" value="UniProtKB-KW"/>
</dbReference>
<evidence type="ECO:0000313" key="9">
    <source>
        <dbReference type="EMBL" id="EZG58894.1"/>
    </source>
</evidence>
<dbReference type="Pfam" id="PF16900">
    <property type="entry name" value="REPA_OB_2"/>
    <property type="match status" value="1"/>
</dbReference>
<dbReference type="InterPro" id="IPR031657">
    <property type="entry name" value="REPA_OB_2"/>
</dbReference>
<dbReference type="OrthoDB" id="1751331at2759"/>
<dbReference type="InterPro" id="IPR012340">
    <property type="entry name" value="NA-bd_OB-fold"/>
</dbReference>
<dbReference type="RefSeq" id="XP_011130925.1">
    <property type="nucleotide sequence ID" value="XM_011132623.1"/>
</dbReference>
<evidence type="ECO:0000256" key="5">
    <source>
        <dbReference type="ARBA" id="ARBA00023125"/>
    </source>
</evidence>
<evidence type="ECO:0000256" key="4">
    <source>
        <dbReference type="ARBA" id="ARBA00022833"/>
    </source>
</evidence>
<feature type="domain" description="Replication protein A OB" evidence="8">
    <location>
        <begin position="150"/>
        <end position="231"/>
    </location>
</feature>
<keyword evidence="4" id="KW-0862">Zinc</keyword>
<dbReference type="eggNOG" id="KOG0851">
    <property type="taxonomic scope" value="Eukaryota"/>
</dbReference>
<accession>A0A023B568</accession>
<evidence type="ECO:0000259" key="8">
    <source>
        <dbReference type="Pfam" id="PF16900"/>
    </source>
</evidence>
<dbReference type="CDD" id="cd04474">
    <property type="entry name" value="RPA1_DBD_A"/>
    <property type="match status" value="1"/>
</dbReference>
<comment type="similarity">
    <text evidence="1">Belongs to the replication factor A protein 1 family.</text>
</comment>
<dbReference type="GeneID" id="22913341"/>
<evidence type="ECO:0000256" key="6">
    <source>
        <dbReference type="SAM" id="MobiDB-lite"/>
    </source>
</evidence>
<dbReference type="PANTHER" id="PTHR47165:SF4">
    <property type="entry name" value="OS03G0429900 PROTEIN"/>
    <property type="match status" value="1"/>
</dbReference>